<evidence type="ECO:0008006" key="4">
    <source>
        <dbReference type="Google" id="ProtNLM"/>
    </source>
</evidence>
<organism evidence="2 3">
    <name type="scientific">Dreissena polymorpha</name>
    <name type="common">Zebra mussel</name>
    <name type="synonym">Mytilus polymorpha</name>
    <dbReference type="NCBI Taxonomy" id="45954"/>
    <lineage>
        <taxon>Eukaryota</taxon>
        <taxon>Metazoa</taxon>
        <taxon>Spiralia</taxon>
        <taxon>Lophotrochozoa</taxon>
        <taxon>Mollusca</taxon>
        <taxon>Bivalvia</taxon>
        <taxon>Autobranchia</taxon>
        <taxon>Heteroconchia</taxon>
        <taxon>Euheterodonta</taxon>
        <taxon>Imparidentia</taxon>
        <taxon>Neoheterodontei</taxon>
        <taxon>Myida</taxon>
        <taxon>Dreissenoidea</taxon>
        <taxon>Dreissenidae</taxon>
        <taxon>Dreissena</taxon>
    </lineage>
</organism>
<protein>
    <recommendedName>
        <fullName evidence="4">C3H1-type domain-containing protein</fullName>
    </recommendedName>
</protein>
<dbReference type="AlphaFoldDB" id="A0A9D4BK15"/>
<sequence length="209" mass="24231">MNNDAFKNDFRLKKRLTIEQFRSAFGKYKRVMCRKWPHRKNELDEYEIDIGRIHAFYGEKFYDYHLAFSSKAAEAVRNGIPVNWAMRDTENFQLILGGTRARQCQHCHSVLHESEFCANALTQAVRSNRYAKTSGDSSDKFGRKIIMHKGTEICNNFNNEKGCSRRGCPRLHICLNCKSESHKKISCGQSQTDNTRKHTTPSTRSQKSE</sequence>
<feature type="compositionally biased region" description="Polar residues" evidence="1">
    <location>
        <begin position="200"/>
        <end position="209"/>
    </location>
</feature>
<feature type="region of interest" description="Disordered" evidence="1">
    <location>
        <begin position="187"/>
        <end position="209"/>
    </location>
</feature>
<evidence type="ECO:0000313" key="2">
    <source>
        <dbReference type="EMBL" id="KAH3697702.1"/>
    </source>
</evidence>
<dbReference type="Proteomes" id="UP000828390">
    <property type="component" value="Unassembled WGS sequence"/>
</dbReference>
<dbReference type="EMBL" id="JAIWYP010000016">
    <property type="protein sequence ID" value="KAH3697702.1"/>
    <property type="molecule type" value="Genomic_DNA"/>
</dbReference>
<name>A0A9D4BK15_DREPO</name>
<comment type="caution">
    <text evidence="2">The sequence shown here is derived from an EMBL/GenBank/DDBJ whole genome shotgun (WGS) entry which is preliminary data.</text>
</comment>
<gene>
    <name evidence="2" type="ORF">DPMN_085210</name>
</gene>
<reference evidence="2" key="1">
    <citation type="journal article" date="2019" name="bioRxiv">
        <title>The Genome of the Zebra Mussel, Dreissena polymorpha: A Resource for Invasive Species Research.</title>
        <authorList>
            <person name="McCartney M.A."/>
            <person name="Auch B."/>
            <person name="Kono T."/>
            <person name="Mallez S."/>
            <person name="Zhang Y."/>
            <person name="Obille A."/>
            <person name="Becker A."/>
            <person name="Abrahante J.E."/>
            <person name="Garbe J."/>
            <person name="Badalamenti J.P."/>
            <person name="Herman A."/>
            <person name="Mangelson H."/>
            <person name="Liachko I."/>
            <person name="Sullivan S."/>
            <person name="Sone E.D."/>
            <person name="Koren S."/>
            <person name="Silverstein K.A.T."/>
            <person name="Beckman K.B."/>
            <person name="Gohl D.M."/>
        </authorList>
    </citation>
    <scope>NUCLEOTIDE SEQUENCE</scope>
    <source>
        <strain evidence="2">Duluth1</strain>
        <tissue evidence="2">Whole animal</tissue>
    </source>
</reference>
<reference evidence="2" key="2">
    <citation type="submission" date="2020-11" db="EMBL/GenBank/DDBJ databases">
        <authorList>
            <person name="McCartney M.A."/>
            <person name="Auch B."/>
            <person name="Kono T."/>
            <person name="Mallez S."/>
            <person name="Becker A."/>
            <person name="Gohl D.M."/>
            <person name="Silverstein K.A.T."/>
            <person name="Koren S."/>
            <person name="Bechman K.B."/>
            <person name="Herman A."/>
            <person name="Abrahante J.E."/>
            <person name="Garbe J."/>
        </authorList>
    </citation>
    <scope>NUCLEOTIDE SEQUENCE</scope>
    <source>
        <strain evidence="2">Duluth1</strain>
        <tissue evidence="2">Whole animal</tissue>
    </source>
</reference>
<evidence type="ECO:0000256" key="1">
    <source>
        <dbReference type="SAM" id="MobiDB-lite"/>
    </source>
</evidence>
<proteinExistence type="predicted"/>
<evidence type="ECO:0000313" key="3">
    <source>
        <dbReference type="Proteomes" id="UP000828390"/>
    </source>
</evidence>
<accession>A0A9D4BK15</accession>
<keyword evidence="3" id="KW-1185">Reference proteome</keyword>